<dbReference type="Proteomes" id="UP000318447">
    <property type="component" value="Unassembled WGS sequence"/>
</dbReference>
<sequence>MSHVAQQQELMRVYREELQLQQRLKEQCRLLQCLAEAAAGMFSWWREGAAAAAAATTDNALLVAGRSPISEGSAGSDANTGEFALPSASSLLKLHSGMVFYSLGELLQLWAATTAPSDFGSNSEKGTDESASAAETMRQGGRDASRREVHASSYDPRRVNECSDQHPPPWSFPTSIAVPVPRIIGEAGHVPHTPPTSPPPLQLPTPAQLIRYRVLDAACPLPVTHRLLLGSVDADNFSLLLLWLMRLTKECAEAMLLWRPDRHMREAHMRSARIEGHRSSSAGADDNRRPLRAVPTPAVIENEAAETIGTKRSRPQDGGSLRCSDGSVVSESWNALCASLIRVLSYLVAAAAEASPRTGSERRQSTEPLLPSLVSCMASAATSVALRADLRLFLAEVAEVRDTVLEVKQYCRVVDAHRDDTERALKRPRGESAAAAVRPPPASVAGKEQPMAMSNMALLAHLAAIVDVQQSQGHSSPAVLDTASPTLPSMLCAREGREAFSHNLKSAGTCVVPDKSPHSGDGSATAGSTDTGTRDGSGCFACLCHSFHCRLSADETAAAAQQLTTPTTKYEQLICELAMWERELRQQLVRHEQEELIQMVLGEEKTLFPAMAALRDANTLSLMEEEALWRWGIQKDYHHFLHDVMQVLEVLHRRSLAFAEEPRCRKQIENSEGQHWIAARRRQVMRETQEAAAAEKEDRVMRLAYFAHIQRQLYQIFLLEESERDDRMEVERLQRLYAGSLVAAMAKEYRHARLCQLKYEARRFELQPEVTRDMIADEALHRSWLCQDQALSFKKMQADEIRSYLASARQELLNQRVEEG</sequence>
<feature type="region of interest" description="Disordered" evidence="1">
    <location>
        <begin position="117"/>
        <end position="170"/>
    </location>
</feature>
<feature type="compositionally biased region" description="Basic and acidic residues" evidence="1">
    <location>
        <begin position="140"/>
        <end position="164"/>
    </location>
</feature>
<dbReference type="VEuPathDB" id="TriTrypDB:LdCL_160017200"/>
<organism evidence="2 3">
    <name type="scientific">Leishmania donovani</name>
    <dbReference type="NCBI Taxonomy" id="5661"/>
    <lineage>
        <taxon>Eukaryota</taxon>
        <taxon>Discoba</taxon>
        <taxon>Euglenozoa</taxon>
        <taxon>Kinetoplastea</taxon>
        <taxon>Metakinetoplastina</taxon>
        <taxon>Trypanosomatida</taxon>
        <taxon>Trypanosomatidae</taxon>
        <taxon>Leishmaniinae</taxon>
        <taxon>Leishmania</taxon>
    </lineage>
</organism>
<reference evidence="3" key="1">
    <citation type="submission" date="2019-02" db="EMBL/GenBank/DDBJ databases">
        <title>FDA dAtabase for Regulatory Grade micrObial Sequences (FDA-ARGOS): Supporting development and validation of Infectious Disease Dx tests.</title>
        <authorList>
            <person name="Duncan R."/>
            <person name="Fisher C."/>
            <person name="Tallon L."/>
            <person name="Sadzewicz L."/>
            <person name="Sengamalay N."/>
            <person name="Ott S."/>
            <person name="Godinez A."/>
            <person name="Nagaraj S."/>
            <person name="Vavikolanu K."/>
            <person name="Nadendla S."/>
            <person name="Aluvathingal J."/>
            <person name="Sichtig H."/>
        </authorList>
    </citation>
    <scope>NUCLEOTIDE SEQUENCE [LARGE SCALE GENOMIC DNA]</scope>
    <source>
        <strain evidence="3">FDAARGOS_361</strain>
    </source>
</reference>
<dbReference type="VEuPathDB" id="TriTrypDB:LDHU3_16.1480"/>
<dbReference type="VEuPathDB" id="TriTrypDB:LDHU3_16.1470"/>
<feature type="region of interest" description="Disordered" evidence="1">
    <location>
        <begin position="512"/>
        <end position="533"/>
    </location>
</feature>
<name>A0A504XUZ0_LEIDO</name>
<dbReference type="VEuPathDB" id="TriTrypDB:LdBPK_161200.1"/>
<evidence type="ECO:0000313" key="3">
    <source>
        <dbReference type="Proteomes" id="UP000318447"/>
    </source>
</evidence>
<protein>
    <submittedName>
        <fullName evidence="2">Uncharacterized protein</fullName>
    </submittedName>
</protein>
<comment type="caution">
    <text evidence="2">The sequence shown here is derived from an EMBL/GenBank/DDBJ whole genome shotgun (WGS) entry which is preliminary data.</text>
</comment>
<evidence type="ECO:0000256" key="1">
    <source>
        <dbReference type="SAM" id="MobiDB-lite"/>
    </source>
</evidence>
<evidence type="ECO:0000313" key="2">
    <source>
        <dbReference type="EMBL" id="TPP51128.1"/>
    </source>
</evidence>
<dbReference type="AlphaFoldDB" id="A0A504XUZ0"/>
<gene>
    <name evidence="2" type="ORF">CGC21_24800</name>
</gene>
<feature type="region of interest" description="Disordered" evidence="1">
    <location>
        <begin position="425"/>
        <end position="447"/>
    </location>
</feature>
<dbReference type="EMBL" id="RHLC01000028">
    <property type="protein sequence ID" value="TPP51128.1"/>
    <property type="molecule type" value="Genomic_DNA"/>
</dbReference>
<proteinExistence type="predicted"/>
<feature type="region of interest" description="Disordered" evidence="1">
    <location>
        <begin position="271"/>
        <end position="323"/>
    </location>
</feature>
<dbReference type="VEuPathDB" id="TriTrypDB:LdCL_160017300"/>
<feature type="compositionally biased region" description="Low complexity" evidence="1">
    <location>
        <begin position="519"/>
        <end position="533"/>
    </location>
</feature>
<accession>A0A504XUZ0</accession>
<dbReference type="VEuPathDB" id="TriTrypDB:LdBPK_161210.1"/>